<sequence length="822" mass="91532">MIPTRRAFLAGSAALCATTLVSSKLAASGLEAPSRTTAPAVTQLEKDWEFYQGPLEPWQVWHSEELVTWEPQTVPHCFNHYDACDPDSPAYRGSGWYRMKLKHANPYRNGRTMLLFEGAAQTSEVYLGTTMVGRHKGGYSEFAVDITEALKGAKDALLAVHCSNARDLDRMPSDLSDFTLYGGLFRPVHLVYLPALAIESIHSMPVWKPGETAAVVSLSARLSGNEATAAAPIPFTIRFMESSGKVVAQQQVSKKPWHGEAELATLTIPGVQVWSPESPTLYQCEVTMGTGADTSVVTHRFGVRHAEFEVHGPFLLNGKRLLLRGTHRHEDGAGYAAAVPADQVREEFRLIKAMGTNFIRLAHYQQSQLVLDLCDELGLLVWEEVPWCRSGVGTASFQQHGKDTLTAMIDQHRNHPSVLMWGLGNEDDWPGELNGEDRDAIRRYMRELHELAHQLDPSRVTSYRRCDFARDIPDVYSPSIWAGWYGGRYTEYAASLEKARNSVPHFIHMEWGADSHAGRHAEDPDPALGTVATGKGTAEKGLDYKLTGGSQRMAKDGEWSETYACDLFDWYLKTSESTPWLTGTAQWVFKDFTTPLRVENPVPRVNQKGVITRDMQIKEGYYVFQSYWSKEPMLRLYGHSFPVRWGKAGQMRTARVYSNCGEVELFLNGKSVGKRKRDPKDFPCAGLRWEIAFAEGQNELRAVAREGGKALEDTVRFRYETRPWSKPAKLSLSTVTKRQGKTTVEAELVDSAGVRCLDSRAVVRFSLAGDGKLIDNLGTPDGSRVVQLANGRARITVQHQSRVVIGVSSDNVTAAYRELAEG</sequence>
<organism evidence="9 10">
    <name type="scientific">Terriglobus roseus</name>
    <dbReference type="NCBI Taxonomy" id="392734"/>
    <lineage>
        <taxon>Bacteria</taxon>
        <taxon>Pseudomonadati</taxon>
        <taxon>Acidobacteriota</taxon>
        <taxon>Terriglobia</taxon>
        <taxon>Terriglobales</taxon>
        <taxon>Acidobacteriaceae</taxon>
        <taxon>Terriglobus</taxon>
    </lineage>
</organism>
<dbReference type="InterPro" id="IPR006102">
    <property type="entry name" value="Ig-like_GH2"/>
</dbReference>
<dbReference type="InterPro" id="IPR017853">
    <property type="entry name" value="GH"/>
</dbReference>
<accession>A0A1H4JSN8</accession>
<dbReference type="GO" id="GO:0005975">
    <property type="term" value="P:carbohydrate metabolic process"/>
    <property type="evidence" value="ECO:0007669"/>
    <property type="project" value="InterPro"/>
</dbReference>
<evidence type="ECO:0000259" key="6">
    <source>
        <dbReference type="Pfam" id="PF02836"/>
    </source>
</evidence>
<dbReference type="EMBL" id="FNSD01000001">
    <property type="protein sequence ID" value="SEB49006.1"/>
    <property type="molecule type" value="Genomic_DNA"/>
</dbReference>
<dbReference type="InterPro" id="IPR006103">
    <property type="entry name" value="Glyco_hydro_2_cat"/>
</dbReference>
<dbReference type="PRINTS" id="PR00132">
    <property type="entry name" value="GLHYDRLASE2"/>
</dbReference>
<keyword evidence="4" id="KW-0732">Signal</keyword>
<evidence type="ECO:0000313" key="10">
    <source>
        <dbReference type="Proteomes" id="UP000182409"/>
    </source>
</evidence>
<dbReference type="PANTHER" id="PTHR42732">
    <property type="entry name" value="BETA-GALACTOSIDASE"/>
    <property type="match status" value="1"/>
</dbReference>
<dbReference type="Proteomes" id="UP000182409">
    <property type="component" value="Unassembled WGS sequence"/>
</dbReference>
<proteinExistence type="inferred from homology"/>
<dbReference type="SUPFAM" id="SSF49303">
    <property type="entry name" value="beta-Galactosidase/glucuronidase domain"/>
    <property type="match status" value="1"/>
</dbReference>
<evidence type="ECO:0000259" key="5">
    <source>
        <dbReference type="Pfam" id="PF00703"/>
    </source>
</evidence>
<feature type="domain" description="Glycoside hydrolase family 2 catalytic" evidence="6">
    <location>
        <begin position="313"/>
        <end position="522"/>
    </location>
</feature>
<feature type="domain" description="DUF4982" evidence="8">
    <location>
        <begin position="654"/>
        <end position="710"/>
    </location>
</feature>
<feature type="domain" description="Glycoside hydrolase family 2 immunoglobulin-like beta-sandwich" evidence="5">
    <location>
        <begin position="218"/>
        <end position="304"/>
    </location>
</feature>
<dbReference type="OrthoDB" id="9762066at2"/>
<dbReference type="InterPro" id="IPR008979">
    <property type="entry name" value="Galactose-bd-like_sf"/>
</dbReference>
<dbReference type="GO" id="GO:0004553">
    <property type="term" value="F:hydrolase activity, hydrolyzing O-glycosyl compounds"/>
    <property type="evidence" value="ECO:0007669"/>
    <property type="project" value="InterPro"/>
</dbReference>
<feature type="domain" description="Glycosyl hydrolases family 2 sugar binding" evidence="7">
    <location>
        <begin position="85"/>
        <end position="194"/>
    </location>
</feature>
<evidence type="ECO:0000256" key="1">
    <source>
        <dbReference type="ARBA" id="ARBA00007401"/>
    </source>
</evidence>
<dbReference type="Pfam" id="PF02836">
    <property type="entry name" value="Glyco_hydro_2_C"/>
    <property type="match status" value="1"/>
</dbReference>
<evidence type="ECO:0000259" key="8">
    <source>
        <dbReference type="Pfam" id="PF16355"/>
    </source>
</evidence>
<evidence type="ECO:0000259" key="7">
    <source>
        <dbReference type="Pfam" id="PF02837"/>
    </source>
</evidence>
<dbReference type="Pfam" id="PF00703">
    <property type="entry name" value="Glyco_hydro_2"/>
    <property type="match status" value="1"/>
</dbReference>
<dbReference type="Gene3D" id="2.60.120.260">
    <property type="entry name" value="Galactose-binding domain-like"/>
    <property type="match status" value="1"/>
</dbReference>
<evidence type="ECO:0000256" key="2">
    <source>
        <dbReference type="ARBA" id="ARBA00022801"/>
    </source>
</evidence>
<dbReference type="RefSeq" id="WP_074652430.1">
    <property type="nucleotide sequence ID" value="NZ_FNSD01000001.1"/>
</dbReference>
<dbReference type="SUPFAM" id="SSF51445">
    <property type="entry name" value="(Trans)glycosidases"/>
    <property type="match status" value="1"/>
</dbReference>
<dbReference type="InterPro" id="IPR006104">
    <property type="entry name" value="Glyco_hydro_2_N"/>
</dbReference>
<evidence type="ECO:0000313" key="9">
    <source>
        <dbReference type="EMBL" id="SEB49006.1"/>
    </source>
</evidence>
<dbReference type="InterPro" id="IPR036156">
    <property type="entry name" value="Beta-gal/glucu_dom_sf"/>
</dbReference>
<protein>
    <submittedName>
        <fullName evidence="9">Beta-galactosidase</fullName>
    </submittedName>
</protein>
<dbReference type="PROSITE" id="PS51318">
    <property type="entry name" value="TAT"/>
    <property type="match status" value="1"/>
</dbReference>
<dbReference type="SUPFAM" id="SSF49785">
    <property type="entry name" value="Galactose-binding domain-like"/>
    <property type="match status" value="1"/>
</dbReference>
<name>A0A1H4JSN8_9BACT</name>
<dbReference type="Pfam" id="PF16355">
    <property type="entry name" value="DUF4982"/>
    <property type="match status" value="1"/>
</dbReference>
<feature type="signal peptide" evidence="4">
    <location>
        <begin position="1"/>
        <end position="26"/>
    </location>
</feature>
<dbReference type="Gene3D" id="2.60.40.10">
    <property type="entry name" value="Immunoglobulins"/>
    <property type="match status" value="3"/>
</dbReference>
<feature type="chain" id="PRO_5010256468" evidence="4">
    <location>
        <begin position="27"/>
        <end position="822"/>
    </location>
</feature>
<comment type="similarity">
    <text evidence="1">Belongs to the glycosyl hydrolase 2 family.</text>
</comment>
<dbReference type="InterPro" id="IPR006311">
    <property type="entry name" value="TAT_signal"/>
</dbReference>
<dbReference type="PANTHER" id="PTHR42732:SF1">
    <property type="entry name" value="BETA-MANNOSIDASE"/>
    <property type="match status" value="1"/>
</dbReference>
<dbReference type="InterPro" id="IPR013783">
    <property type="entry name" value="Ig-like_fold"/>
</dbReference>
<dbReference type="InterPro" id="IPR051913">
    <property type="entry name" value="GH2_Domain-Containing"/>
</dbReference>
<dbReference type="Pfam" id="PF02837">
    <property type="entry name" value="Glyco_hydro_2_N"/>
    <property type="match status" value="1"/>
</dbReference>
<evidence type="ECO:0000256" key="4">
    <source>
        <dbReference type="SAM" id="SignalP"/>
    </source>
</evidence>
<keyword evidence="3" id="KW-0326">Glycosidase</keyword>
<dbReference type="InterPro" id="IPR006101">
    <property type="entry name" value="Glyco_hydro_2"/>
</dbReference>
<reference evidence="9 10" key="1">
    <citation type="submission" date="2016-10" db="EMBL/GenBank/DDBJ databases">
        <authorList>
            <person name="de Groot N.N."/>
        </authorList>
    </citation>
    <scope>NUCLEOTIDE SEQUENCE [LARGE SCALE GENOMIC DNA]</scope>
    <source>
        <strain evidence="9 10">AB35.6</strain>
    </source>
</reference>
<evidence type="ECO:0000256" key="3">
    <source>
        <dbReference type="ARBA" id="ARBA00023295"/>
    </source>
</evidence>
<dbReference type="AlphaFoldDB" id="A0A1H4JSN8"/>
<dbReference type="Gene3D" id="3.20.20.80">
    <property type="entry name" value="Glycosidases"/>
    <property type="match status" value="1"/>
</dbReference>
<dbReference type="InterPro" id="IPR032311">
    <property type="entry name" value="DUF4982"/>
</dbReference>
<keyword evidence="2" id="KW-0378">Hydrolase</keyword>
<gene>
    <name evidence="9" type="ORF">SAMN05443244_0781</name>
</gene>